<feature type="compositionally biased region" description="Basic and acidic residues" evidence="7">
    <location>
        <begin position="76"/>
        <end position="86"/>
    </location>
</feature>
<evidence type="ECO:0000256" key="7">
    <source>
        <dbReference type="SAM" id="MobiDB-lite"/>
    </source>
</evidence>
<dbReference type="PROSITE" id="PS51195">
    <property type="entry name" value="Q_MOTIF"/>
    <property type="match status" value="1"/>
</dbReference>
<evidence type="ECO:0000256" key="3">
    <source>
        <dbReference type="ARBA" id="ARBA00022806"/>
    </source>
</evidence>
<name>A0A813KMZ6_POLGL</name>
<dbReference type="InterPro" id="IPR014014">
    <property type="entry name" value="RNA_helicase_DEAD_Q_motif"/>
</dbReference>
<dbReference type="GO" id="GO:0016787">
    <property type="term" value="F:hydrolase activity"/>
    <property type="evidence" value="ECO:0007669"/>
    <property type="project" value="UniProtKB-KW"/>
</dbReference>
<dbReference type="Gene3D" id="3.40.50.300">
    <property type="entry name" value="P-loop containing nucleotide triphosphate hydrolases"/>
    <property type="match status" value="1"/>
</dbReference>
<keyword evidence="3 6" id="KW-0347">Helicase</keyword>
<gene>
    <name evidence="10" type="ORF">PGLA2088_LOCUS34955</name>
</gene>
<dbReference type="GO" id="GO:0003676">
    <property type="term" value="F:nucleic acid binding"/>
    <property type="evidence" value="ECO:0007669"/>
    <property type="project" value="InterPro"/>
</dbReference>
<dbReference type="InterPro" id="IPR000629">
    <property type="entry name" value="RNA-helicase_DEAD-box_CS"/>
</dbReference>
<evidence type="ECO:0000313" key="11">
    <source>
        <dbReference type="Proteomes" id="UP000626109"/>
    </source>
</evidence>
<dbReference type="GO" id="GO:0005524">
    <property type="term" value="F:ATP binding"/>
    <property type="evidence" value="ECO:0007669"/>
    <property type="project" value="UniProtKB-KW"/>
</dbReference>
<dbReference type="InterPro" id="IPR027417">
    <property type="entry name" value="P-loop_NTPase"/>
</dbReference>
<proteinExistence type="inferred from homology"/>
<evidence type="ECO:0000256" key="4">
    <source>
        <dbReference type="ARBA" id="ARBA00022840"/>
    </source>
</evidence>
<comment type="similarity">
    <text evidence="6">Belongs to the DEAD box helicase family.</text>
</comment>
<reference evidence="10" key="1">
    <citation type="submission" date="2021-02" db="EMBL/GenBank/DDBJ databases">
        <authorList>
            <person name="Dougan E. K."/>
            <person name="Rhodes N."/>
            <person name="Thang M."/>
            <person name="Chan C."/>
        </authorList>
    </citation>
    <scope>NUCLEOTIDE SEQUENCE</scope>
</reference>
<dbReference type="InterPro" id="IPR011545">
    <property type="entry name" value="DEAD/DEAH_box_helicase_dom"/>
</dbReference>
<feature type="compositionally biased region" description="Basic and acidic residues" evidence="7">
    <location>
        <begin position="1"/>
        <end position="12"/>
    </location>
</feature>
<dbReference type="PANTHER" id="PTHR47959:SF1">
    <property type="entry name" value="ATP-DEPENDENT RNA HELICASE DBPA"/>
    <property type="match status" value="1"/>
</dbReference>
<dbReference type="GO" id="GO:0005829">
    <property type="term" value="C:cytosol"/>
    <property type="evidence" value="ECO:0007669"/>
    <property type="project" value="TreeGrafter"/>
</dbReference>
<dbReference type="PROSITE" id="PS00039">
    <property type="entry name" value="DEAD_ATP_HELICASE"/>
    <property type="match status" value="1"/>
</dbReference>
<keyword evidence="1 6" id="KW-0547">Nucleotide-binding</keyword>
<evidence type="ECO:0000313" key="10">
    <source>
        <dbReference type="EMBL" id="CAE8708477.1"/>
    </source>
</evidence>
<evidence type="ECO:0000256" key="6">
    <source>
        <dbReference type="RuleBase" id="RU000492"/>
    </source>
</evidence>
<keyword evidence="2 6" id="KW-0378">Hydrolase</keyword>
<dbReference type="SMART" id="SM00487">
    <property type="entry name" value="DEXDc"/>
    <property type="match status" value="1"/>
</dbReference>
<keyword evidence="4 6" id="KW-0067">ATP-binding</keyword>
<dbReference type="PROSITE" id="PS51192">
    <property type="entry name" value="HELICASE_ATP_BIND_1"/>
    <property type="match status" value="1"/>
</dbReference>
<sequence>MDFVRTADADREADGEEGSEEEAGPVVVKTARDFFADFDDEAKKRPRGLPKSGSRGWKFDDQGADEEYNESTGLQEKIRARLLEKAGDEEDGDGAAGSKVKSKKGAKAKKKKVSSSADPVEPEETSQPEQKKVKATAEESTGTPEHLRTGIHFADLRLSRPLLRAVAELKFDSPTPIQRDVIPPALKGLDILATAETGSGKTASFLLPCLERLCQSVSVRSRRRDAAGRLIVGQVATKAVILIPTRELAVQCHSMLQNLAKYTYVTSQLVAGGFSGADQANSLRNQPDIVVATPGRLLDHLLNSQSVHMELLDIVIFDEADRLLEMGFKGECLE</sequence>
<dbReference type="EMBL" id="CAJNNW010031682">
    <property type="protein sequence ID" value="CAE8708477.1"/>
    <property type="molecule type" value="Genomic_DNA"/>
</dbReference>
<evidence type="ECO:0000256" key="1">
    <source>
        <dbReference type="ARBA" id="ARBA00022741"/>
    </source>
</evidence>
<dbReference type="PANTHER" id="PTHR47959">
    <property type="entry name" value="ATP-DEPENDENT RNA HELICASE RHLE-RELATED"/>
    <property type="match status" value="1"/>
</dbReference>
<evidence type="ECO:0000259" key="8">
    <source>
        <dbReference type="PROSITE" id="PS51192"/>
    </source>
</evidence>
<dbReference type="InterPro" id="IPR014001">
    <property type="entry name" value="Helicase_ATP-bd"/>
</dbReference>
<feature type="non-terminal residue" evidence="10">
    <location>
        <position position="1"/>
    </location>
</feature>
<evidence type="ECO:0000256" key="5">
    <source>
        <dbReference type="PROSITE-ProRule" id="PRU00552"/>
    </source>
</evidence>
<feature type="compositionally biased region" description="Acidic residues" evidence="7">
    <location>
        <begin position="13"/>
        <end position="23"/>
    </location>
</feature>
<organism evidence="10 11">
    <name type="scientific">Polarella glacialis</name>
    <name type="common">Dinoflagellate</name>
    <dbReference type="NCBI Taxonomy" id="89957"/>
    <lineage>
        <taxon>Eukaryota</taxon>
        <taxon>Sar</taxon>
        <taxon>Alveolata</taxon>
        <taxon>Dinophyceae</taxon>
        <taxon>Suessiales</taxon>
        <taxon>Suessiaceae</taxon>
        <taxon>Polarella</taxon>
    </lineage>
</organism>
<evidence type="ECO:0000259" key="9">
    <source>
        <dbReference type="PROSITE" id="PS51195"/>
    </source>
</evidence>
<evidence type="ECO:0000256" key="2">
    <source>
        <dbReference type="ARBA" id="ARBA00022801"/>
    </source>
</evidence>
<feature type="domain" description="Helicase ATP-binding" evidence="8">
    <location>
        <begin position="182"/>
        <end position="334"/>
    </location>
</feature>
<feature type="short sequence motif" description="Q motif" evidence="5">
    <location>
        <begin position="151"/>
        <end position="179"/>
    </location>
</feature>
<feature type="compositionally biased region" description="Basic residues" evidence="7">
    <location>
        <begin position="100"/>
        <end position="113"/>
    </location>
</feature>
<accession>A0A813KMZ6</accession>
<evidence type="ECO:0008006" key="12">
    <source>
        <dbReference type="Google" id="ProtNLM"/>
    </source>
</evidence>
<dbReference type="AlphaFoldDB" id="A0A813KMZ6"/>
<feature type="region of interest" description="Disordered" evidence="7">
    <location>
        <begin position="1"/>
        <end position="148"/>
    </location>
</feature>
<dbReference type="InterPro" id="IPR050079">
    <property type="entry name" value="DEAD_box_RNA_helicase"/>
</dbReference>
<feature type="domain" description="DEAD-box RNA helicase Q" evidence="9">
    <location>
        <begin position="151"/>
        <end position="179"/>
    </location>
</feature>
<dbReference type="Proteomes" id="UP000626109">
    <property type="component" value="Unassembled WGS sequence"/>
</dbReference>
<dbReference type="SUPFAM" id="SSF52540">
    <property type="entry name" value="P-loop containing nucleoside triphosphate hydrolases"/>
    <property type="match status" value="1"/>
</dbReference>
<comment type="caution">
    <text evidence="10">The sequence shown here is derived from an EMBL/GenBank/DDBJ whole genome shotgun (WGS) entry which is preliminary data.</text>
</comment>
<dbReference type="Pfam" id="PF00270">
    <property type="entry name" value="DEAD"/>
    <property type="match status" value="1"/>
</dbReference>
<dbReference type="GO" id="GO:0003724">
    <property type="term" value="F:RNA helicase activity"/>
    <property type="evidence" value="ECO:0007669"/>
    <property type="project" value="InterPro"/>
</dbReference>
<protein>
    <recommendedName>
        <fullName evidence="12">RNA helicase</fullName>
    </recommendedName>
</protein>